<comment type="caution">
    <text evidence="1">The sequence shown here is derived from an EMBL/GenBank/DDBJ whole genome shotgun (WGS) entry which is preliminary data.</text>
</comment>
<evidence type="ECO:0000313" key="2">
    <source>
        <dbReference type="Proteomes" id="UP000194761"/>
    </source>
</evidence>
<keyword evidence="2" id="KW-1185">Reference proteome</keyword>
<dbReference type="AlphaFoldDB" id="A0A243RVT2"/>
<dbReference type="EMBL" id="NGFP01000009">
    <property type="protein sequence ID" value="OUC99308.1"/>
    <property type="molecule type" value="Genomic_DNA"/>
</dbReference>
<proteinExistence type="predicted"/>
<organism evidence="1 2">
    <name type="scientific">Streptosporangium minutum</name>
    <dbReference type="NCBI Taxonomy" id="569862"/>
    <lineage>
        <taxon>Bacteria</taxon>
        <taxon>Bacillati</taxon>
        <taxon>Actinomycetota</taxon>
        <taxon>Actinomycetes</taxon>
        <taxon>Streptosporangiales</taxon>
        <taxon>Streptosporangiaceae</taxon>
        <taxon>Streptosporangium</taxon>
    </lineage>
</organism>
<reference evidence="1 2" key="1">
    <citation type="submission" date="2017-05" db="EMBL/GenBank/DDBJ databases">
        <title>Biotechnological potential of actinobacteria isolated from South African environments.</title>
        <authorList>
            <person name="Le Roes-Hill M."/>
            <person name="Prins A."/>
            <person name="Durrell K.A."/>
        </authorList>
    </citation>
    <scope>NUCLEOTIDE SEQUENCE [LARGE SCALE GENOMIC DNA]</scope>
    <source>
        <strain evidence="1">M26</strain>
    </source>
</reference>
<gene>
    <name evidence="1" type="ORF">CA984_03620</name>
</gene>
<protein>
    <submittedName>
        <fullName evidence="1">Uncharacterized protein</fullName>
    </submittedName>
</protein>
<accession>A0A243RVT2</accession>
<sequence>MVAVALAIILSAVGAVFKGLLIPRPNHDLIVAVMDARLAEKAVEAENYKAAWQAAEAARREQDGQLSELLEFARTTDQVLKALGRRGSRDALAP</sequence>
<dbReference type="Proteomes" id="UP000194761">
    <property type="component" value="Unassembled WGS sequence"/>
</dbReference>
<name>A0A243RVT2_9ACTN</name>
<evidence type="ECO:0000313" key="1">
    <source>
        <dbReference type="EMBL" id="OUC99308.1"/>
    </source>
</evidence>